<dbReference type="SUPFAM" id="SSF52047">
    <property type="entry name" value="RNI-like"/>
    <property type="match status" value="1"/>
</dbReference>
<evidence type="ECO:0000313" key="2">
    <source>
        <dbReference type="Proteomes" id="UP001215280"/>
    </source>
</evidence>
<evidence type="ECO:0008006" key="3">
    <source>
        <dbReference type="Google" id="ProtNLM"/>
    </source>
</evidence>
<accession>A0AAD7JSR6</accession>
<comment type="caution">
    <text evidence="1">The sequence shown here is derived from an EMBL/GenBank/DDBJ whole genome shotgun (WGS) entry which is preliminary data.</text>
</comment>
<reference evidence="1" key="1">
    <citation type="submission" date="2023-03" db="EMBL/GenBank/DDBJ databases">
        <title>Massive genome expansion in bonnet fungi (Mycena s.s.) driven by repeated elements and novel gene families across ecological guilds.</title>
        <authorList>
            <consortium name="Lawrence Berkeley National Laboratory"/>
            <person name="Harder C.B."/>
            <person name="Miyauchi S."/>
            <person name="Viragh M."/>
            <person name="Kuo A."/>
            <person name="Thoen E."/>
            <person name="Andreopoulos B."/>
            <person name="Lu D."/>
            <person name="Skrede I."/>
            <person name="Drula E."/>
            <person name="Henrissat B."/>
            <person name="Morin E."/>
            <person name="Kohler A."/>
            <person name="Barry K."/>
            <person name="LaButti K."/>
            <person name="Morin E."/>
            <person name="Salamov A."/>
            <person name="Lipzen A."/>
            <person name="Mereny Z."/>
            <person name="Hegedus B."/>
            <person name="Baldrian P."/>
            <person name="Stursova M."/>
            <person name="Weitz H."/>
            <person name="Taylor A."/>
            <person name="Grigoriev I.V."/>
            <person name="Nagy L.G."/>
            <person name="Martin F."/>
            <person name="Kauserud H."/>
        </authorList>
    </citation>
    <scope>NUCLEOTIDE SEQUENCE</scope>
    <source>
        <strain evidence="1">CBHHK188m</strain>
    </source>
</reference>
<name>A0AAD7JSR6_9AGAR</name>
<keyword evidence="2" id="KW-1185">Reference proteome</keyword>
<dbReference type="Gene3D" id="3.80.10.10">
    <property type="entry name" value="Ribonuclease Inhibitor"/>
    <property type="match status" value="1"/>
</dbReference>
<proteinExistence type="predicted"/>
<protein>
    <recommendedName>
        <fullName evidence="3">F-box domain-containing protein</fullName>
    </recommendedName>
</protein>
<dbReference type="EMBL" id="JARJLG010000022">
    <property type="protein sequence ID" value="KAJ7771081.1"/>
    <property type="molecule type" value="Genomic_DNA"/>
</dbReference>
<organism evidence="1 2">
    <name type="scientific">Mycena maculata</name>
    <dbReference type="NCBI Taxonomy" id="230809"/>
    <lineage>
        <taxon>Eukaryota</taxon>
        <taxon>Fungi</taxon>
        <taxon>Dikarya</taxon>
        <taxon>Basidiomycota</taxon>
        <taxon>Agaricomycotina</taxon>
        <taxon>Agaricomycetes</taxon>
        <taxon>Agaricomycetidae</taxon>
        <taxon>Agaricales</taxon>
        <taxon>Marasmiineae</taxon>
        <taxon>Mycenaceae</taxon>
        <taxon>Mycena</taxon>
    </lineage>
</organism>
<dbReference type="AlphaFoldDB" id="A0AAD7JSR6"/>
<dbReference type="InterPro" id="IPR032675">
    <property type="entry name" value="LRR_dom_sf"/>
</dbReference>
<sequence>MADITLPPEILALIFERCIPTEIQVPFTRASKNIAPLLLGRISRTWRDISLSTPSLWCSLRLTLDRSDARLALLQAWLARSGCLPLTLELVYFHRNDGLPPDALVDILRPHAHQFKVLRLRLPGADIVRLAQWPLPLLQDLDFRWTVGTQPPEALPLTGLFARAPALRKFTIAGGMLPAVLSHDVFPWAQLTQITCSGYSAKQCLDILQVASSLERCAFSGQYHTHHEQSIEPLPPHTNLRSLSFTHGWDDLEILCQAHLPELQELQFTVQPYSELQLISIVPQHASIVKLDLSYMLFNATPLIEYLRSLSSLVDLRVHQMCRPVLVEFFMTLASDPQFLLKLEFLHVECDDDRDLYPSLLKMLSEGRAFRRLKSVSVELHVSIDTPDKQGRSLMAALTQEGMDINFTAGYTYGNSGWMSILRAG</sequence>
<gene>
    <name evidence="1" type="ORF">DFH07DRAFT_241076</name>
</gene>
<evidence type="ECO:0000313" key="1">
    <source>
        <dbReference type="EMBL" id="KAJ7771081.1"/>
    </source>
</evidence>
<dbReference type="Proteomes" id="UP001215280">
    <property type="component" value="Unassembled WGS sequence"/>
</dbReference>